<evidence type="ECO:0000256" key="4">
    <source>
        <dbReference type="ARBA" id="ARBA00022692"/>
    </source>
</evidence>
<protein>
    <submittedName>
        <fullName evidence="9">Uncharacterized membrane protein YcaP (DUF421 family)</fullName>
    </submittedName>
</protein>
<name>A0A318SL33_9DEIO</name>
<dbReference type="Gene3D" id="3.30.240.20">
    <property type="entry name" value="bsu07140 like domains"/>
    <property type="match status" value="1"/>
</dbReference>
<evidence type="ECO:0000256" key="2">
    <source>
        <dbReference type="ARBA" id="ARBA00006448"/>
    </source>
</evidence>
<evidence type="ECO:0000256" key="6">
    <source>
        <dbReference type="ARBA" id="ARBA00023136"/>
    </source>
</evidence>
<gene>
    <name evidence="9" type="ORF">DES52_10934</name>
</gene>
<dbReference type="PANTHER" id="PTHR34582:SF6">
    <property type="entry name" value="UPF0702 TRANSMEMBRANE PROTEIN YCAP"/>
    <property type="match status" value="1"/>
</dbReference>
<dbReference type="OrthoDB" id="65069at2"/>
<dbReference type="GO" id="GO:0005886">
    <property type="term" value="C:plasma membrane"/>
    <property type="evidence" value="ECO:0007669"/>
    <property type="project" value="UniProtKB-SubCell"/>
</dbReference>
<evidence type="ECO:0000259" key="8">
    <source>
        <dbReference type="Pfam" id="PF04239"/>
    </source>
</evidence>
<evidence type="ECO:0000256" key="7">
    <source>
        <dbReference type="SAM" id="Phobius"/>
    </source>
</evidence>
<dbReference type="RefSeq" id="WP_110887075.1">
    <property type="nucleotide sequence ID" value="NZ_QJSX01000009.1"/>
</dbReference>
<dbReference type="InterPro" id="IPR007353">
    <property type="entry name" value="DUF421"/>
</dbReference>
<accession>A0A318SL33</accession>
<keyword evidence="6 7" id="KW-0472">Membrane</keyword>
<feature type="transmembrane region" description="Helical" evidence="7">
    <location>
        <begin position="49"/>
        <end position="68"/>
    </location>
</feature>
<keyword evidence="4 7" id="KW-0812">Transmembrane</keyword>
<keyword evidence="10" id="KW-1185">Reference proteome</keyword>
<evidence type="ECO:0000256" key="1">
    <source>
        <dbReference type="ARBA" id="ARBA00004651"/>
    </source>
</evidence>
<proteinExistence type="inferred from homology"/>
<keyword evidence="3" id="KW-1003">Cell membrane</keyword>
<comment type="subcellular location">
    <subcellularLocation>
        <location evidence="1">Cell membrane</location>
        <topology evidence="1">Multi-pass membrane protein</topology>
    </subcellularLocation>
</comment>
<feature type="domain" description="YetF C-terminal" evidence="8">
    <location>
        <begin position="102"/>
        <end position="173"/>
    </location>
</feature>
<evidence type="ECO:0000256" key="5">
    <source>
        <dbReference type="ARBA" id="ARBA00022989"/>
    </source>
</evidence>
<comment type="caution">
    <text evidence="9">The sequence shown here is derived from an EMBL/GenBank/DDBJ whole genome shotgun (WGS) entry which is preliminary data.</text>
</comment>
<dbReference type="EMBL" id="QJSX01000009">
    <property type="protein sequence ID" value="PYE53262.1"/>
    <property type="molecule type" value="Genomic_DNA"/>
</dbReference>
<dbReference type="AlphaFoldDB" id="A0A318SL33"/>
<evidence type="ECO:0000313" key="9">
    <source>
        <dbReference type="EMBL" id="PYE53262.1"/>
    </source>
</evidence>
<reference evidence="9 10" key="1">
    <citation type="submission" date="2018-06" db="EMBL/GenBank/DDBJ databases">
        <title>Genomic Encyclopedia of Type Strains, Phase IV (KMG-IV): sequencing the most valuable type-strain genomes for metagenomic binning, comparative biology and taxonomic classification.</title>
        <authorList>
            <person name="Goeker M."/>
        </authorList>
    </citation>
    <scope>NUCLEOTIDE SEQUENCE [LARGE SCALE GENOMIC DNA]</scope>
    <source>
        <strain evidence="9 10">DSM 18048</strain>
    </source>
</reference>
<dbReference type="Proteomes" id="UP000248326">
    <property type="component" value="Unassembled WGS sequence"/>
</dbReference>
<dbReference type="Pfam" id="PF04239">
    <property type="entry name" value="DUF421"/>
    <property type="match status" value="1"/>
</dbReference>
<comment type="similarity">
    <text evidence="2">Belongs to the UPF0702 family.</text>
</comment>
<evidence type="ECO:0000256" key="3">
    <source>
        <dbReference type="ARBA" id="ARBA00022475"/>
    </source>
</evidence>
<dbReference type="InterPro" id="IPR023090">
    <property type="entry name" value="UPF0702_alpha/beta_dom_sf"/>
</dbReference>
<evidence type="ECO:0000313" key="10">
    <source>
        <dbReference type="Proteomes" id="UP000248326"/>
    </source>
</evidence>
<dbReference type="PANTHER" id="PTHR34582">
    <property type="entry name" value="UPF0702 TRANSMEMBRANE PROTEIN YCAP"/>
    <property type="match status" value="1"/>
</dbReference>
<sequence>MSATEVVPFDWHRMFIGDAPWLFLLEIVFRTLLMYGWLLLLLRIVGRRGLAQLSIVEFAIVIALGSAVGDAPFYPDVPLLHAMLVVAVVVFLQWGLAQLINRSEKVETFMEGRPTLVVDGGRVNLQGLKDVSLSSEELFERLRLAGVTQLGEVRFAFVEQGGNLSIFRFEARSVRLGLPIVPPQDLVDSDALENEARADDPHACTNCGDVEASRPAGPCPRCGQRRWIPAKVDAFEDA</sequence>
<keyword evidence="5 7" id="KW-1133">Transmembrane helix</keyword>
<organism evidence="9 10">
    <name type="scientific">Deinococcus yavapaiensis KR-236</name>
    <dbReference type="NCBI Taxonomy" id="694435"/>
    <lineage>
        <taxon>Bacteria</taxon>
        <taxon>Thermotogati</taxon>
        <taxon>Deinococcota</taxon>
        <taxon>Deinococci</taxon>
        <taxon>Deinococcales</taxon>
        <taxon>Deinococcaceae</taxon>
        <taxon>Deinococcus</taxon>
    </lineage>
</organism>
<feature type="transmembrane region" description="Helical" evidence="7">
    <location>
        <begin position="20"/>
        <end position="42"/>
    </location>
</feature>
<feature type="transmembrane region" description="Helical" evidence="7">
    <location>
        <begin position="80"/>
        <end position="100"/>
    </location>
</feature>